<dbReference type="EMBL" id="PYMO01000006">
    <property type="protein sequence ID" value="PSU25685.1"/>
    <property type="molecule type" value="Genomic_DNA"/>
</dbReference>
<evidence type="ECO:0000313" key="14">
    <source>
        <dbReference type="Proteomes" id="UP000241618"/>
    </source>
</evidence>
<feature type="domain" description="Trimeric autotransporter adhesin YadA-like C-terminal membrane anchor" evidence="10">
    <location>
        <begin position="2219"/>
        <end position="2275"/>
    </location>
</feature>
<protein>
    <recommendedName>
        <fullName evidence="10">Trimeric autotransporter adhesin YadA-like C-terminal membrane anchor domain-containing protein</fullName>
    </recommendedName>
</protein>
<evidence type="ECO:0000313" key="13">
    <source>
        <dbReference type="Proteomes" id="UP000241405"/>
    </source>
</evidence>
<feature type="signal peptide" evidence="9">
    <location>
        <begin position="1"/>
        <end position="21"/>
    </location>
</feature>
<dbReference type="GO" id="GO:0009986">
    <property type="term" value="C:cell surface"/>
    <property type="evidence" value="ECO:0007669"/>
    <property type="project" value="UniProtKB-SubCell"/>
</dbReference>
<dbReference type="SUPFAM" id="SSF54523">
    <property type="entry name" value="Pili subunits"/>
    <property type="match status" value="1"/>
</dbReference>
<evidence type="ECO:0000256" key="3">
    <source>
        <dbReference type="ARBA" id="ARBA00022452"/>
    </source>
</evidence>
<dbReference type="Gene3D" id="3.30.1300.30">
    <property type="entry name" value="GSPII I/J protein-like"/>
    <property type="match status" value="1"/>
</dbReference>
<keyword evidence="3" id="KW-1134">Transmembrane beta strand</keyword>
<feature type="coiled-coil region" evidence="8">
    <location>
        <begin position="1558"/>
        <end position="1593"/>
    </location>
</feature>
<evidence type="ECO:0000256" key="5">
    <source>
        <dbReference type="ARBA" id="ARBA00022729"/>
    </source>
</evidence>
<name>A0A2T3JWS9_PHOPO</name>
<evidence type="ECO:0000256" key="6">
    <source>
        <dbReference type="ARBA" id="ARBA00023136"/>
    </source>
</evidence>
<comment type="subcellular location">
    <subcellularLocation>
        <location evidence="2">Cell outer membrane</location>
    </subcellularLocation>
    <subcellularLocation>
        <location evidence="1">Cell surface</location>
    </subcellularLocation>
</comment>
<dbReference type="Proteomes" id="UP000241405">
    <property type="component" value="Unassembled WGS sequence"/>
</dbReference>
<evidence type="ECO:0000256" key="8">
    <source>
        <dbReference type="SAM" id="Coils"/>
    </source>
</evidence>
<evidence type="ECO:0000313" key="12">
    <source>
        <dbReference type="EMBL" id="PSU53766.1"/>
    </source>
</evidence>
<feature type="coiled-coil region" evidence="8">
    <location>
        <begin position="1030"/>
        <end position="1061"/>
    </location>
</feature>
<dbReference type="InterPro" id="IPR005594">
    <property type="entry name" value="YadA_C"/>
</dbReference>
<evidence type="ECO:0000256" key="7">
    <source>
        <dbReference type="ARBA" id="ARBA00023237"/>
    </source>
</evidence>
<keyword evidence="4" id="KW-0812">Transmembrane</keyword>
<evidence type="ECO:0000256" key="2">
    <source>
        <dbReference type="ARBA" id="ARBA00004442"/>
    </source>
</evidence>
<proteinExistence type="predicted"/>
<comment type="caution">
    <text evidence="12">The sequence shown here is derived from an EMBL/GenBank/DDBJ whole genome shotgun (WGS) entry which is preliminary data.</text>
</comment>
<feature type="chain" id="PRO_5015480943" description="Trimeric autotransporter adhesin YadA-like C-terminal membrane anchor domain-containing protein" evidence="9">
    <location>
        <begin position="22"/>
        <end position="2275"/>
    </location>
</feature>
<keyword evidence="13" id="KW-1185">Reference proteome</keyword>
<gene>
    <name evidence="12" type="ORF">C9J18_05015</name>
    <name evidence="11" type="ORF">CTM96_08210</name>
</gene>
<keyword evidence="7" id="KW-0998">Cell outer membrane</keyword>
<dbReference type="EMBL" id="PYMP01000002">
    <property type="protein sequence ID" value="PSU53766.1"/>
    <property type="molecule type" value="Genomic_DNA"/>
</dbReference>
<keyword evidence="5 9" id="KW-0732">Signal</keyword>
<accession>A0A2T3JWS9</accession>
<evidence type="ECO:0000256" key="4">
    <source>
        <dbReference type="ARBA" id="ARBA00022692"/>
    </source>
</evidence>
<evidence type="ECO:0000256" key="1">
    <source>
        <dbReference type="ARBA" id="ARBA00004241"/>
    </source>
</evidence>
<evidence type="ECO:0000259" key="10">
    <source>
        <dbReference type="Pfam" id="PF03895"/>
    </source>
</evidence>
<reference evidence="13 14" key="1">
    <citation type="submission" date="2018-03" db="EMBL/GenBank/DDBJ databases">
        <title>Whole genome sequencing of Histamine producing bacteria.</title>
        <authorList>
            <person name="Butler K."/>
        </authorList>
    </citation>
    <scope>NUCLEOTIDE SEQUENCE [LARGE SCALE GENOMIC DNA]</scope>
    <source>
        <strain evidence="12 14">FS-6.1</strain>
        <strain evidence="11 13">FS-6.2</strain>
    </source>
</reference>
<organism evidence="12 14">
    <name type="scientific">Photobacterium phosphoreum</name>
    <dbReference type="NCBI Taxonomy" id="659"/>
    <lineage>
        <taxon>Bacteria</taxon>
        <taxon>Pseudomonadati</taxon>
        <taxon>Pseudomonadota</taxon>
        <taxon>Gammaproteobacteria</taxon>
        <taxon>Vibrionales</taxon>
        <taxon>Vibrionaceae</taxon>
        <taxon>Photobacterium</taxon>
    </lineage>
</organism>
<evidence type="ECO:0000313" key="11">
    <source>
        <dbReference type="EMBL" id="PSU25685.1"/>
    </source>
</evidence>
<dbReference type="InterPro" id="IPR045584">
    <property type="entry name" value="Pilin-like"/>
</dbReference>
<dbReference type="RefSeq" id="WP_107189428.1">
    <property type="nucleotide sequence ID" value="NZ_PYMN01000005.1"/>
</dbReference>
<sequence>MNKTILALSLTSALTATSVIAENKPAVDFGMGATTAQKIQAMNAWATENGYHSQIINDNGTIKVRRAHYDDNGNLVRYEQWNIERELTDENGNFDHQKLENTLRYALSRAKKAGWESPNGVKPIDVIIEPVHPVSTKDKIKIVNKLLTASGLESRIEGTTLTFQHPDGFEVSIDLATASTEQLTKIKLGATEAFSKNIDQRRNNMPAIPESPIIDPIDGSKIIKTGAELVSELNKIATGEQGQTFINKYLQADADTKKNLASNLIDAANNDENLKRQLQQLTFEVPSAVNGEPQTITLYQFMDDIQNDVQDPIVSKMTPKEIQLRGAGLNLLHAGNNLQQYGKNLHDKLTTKFAQADTDFDNLIQKITVAEDTLRNTATKTQTQLITEFDTIDQQLAAITAITTSNTAAIDHNTDSVTAMIDGLKTARDATGNIVTMIGKEVQQNQQAINALTDGLIVTKDAASQILNQLNTLQNTNISNNTVAIGELTDGLKVARDIAADAITRLNTLQNNNINANTDAIGQMIDGLKVARDVAATALTELNTRQNTTIDTNTHTINTLITELKIAKDAATDVITNAAIQMDATLSAHLSTKEQIARIELTKSKVQLLTAANNMDVQLTTTINNLQSQIDTINDQVGIPGPIDEGLIAGLERAKNDIEAELLKTNTKIDNNQSAFESFVGSLTTGLQTAKAEVESWFNGIEDATNNLNQAGHNAVDLLQQQRTSDIEKLSTYLNSASYDAQLALTSHLNGKENNAKMALGEAKQSLILAAEYANTTLSDEITTIYAAITAAEEGSTEALDAVVVGLQQARDQLDANLNVMNMAISANTIRMDTAKVALETAADNTELALQAFFSGKEGQARVELTTAKDNLQLAAINMQGQLTDTFTQAQSSLTDVVNDLQAQLDRLNSGEDGTNPPQQDAELRQGLVTAGTELKSKMAIAQQQLMDANVEFNDMIEQTNTTVLANTHQIQTLSQTMTTGTSALTTAAESLNQAGHNAVDLLQQQRTNDVEKLSTYLNTEFSHSQQALEDHLQEKENIAKNELETSKQELTLAAENANDDITNEIEAINSALLVNSARMDNAKIALETAADNTELALQAFLSGKEGQARVELTTAKGNLQVAAINMQGQLTKTFTQAQSSLTDVVNDLQAQLDRLNSGEDGTNPPQQDAELRQGLVTAGTELKSKMTIAKQYLTDASNDINDAIAQTNTVVLTNTNNIQTLSQTVTAGTVAITTAAETLNQAGHNAVDLLQQQRTSDIEKLSAYLNSASYDAQLALTSHLNGKEDNAKIALGEAKQSLILAAEYTNNTLSGEINNIYAAITAAEEGSTEALDAVVVGLQQARDQLDANLNVMNMAISANTIRMDTAKVALETAADNTELALQAFFSDKEGQARVELTTAKDNLQLAAINMQGQLTDTFTQAQSSLTDVVNDLQAQLDRLNSGEEGTNPPQQDAELRQGLVTAGTELKDKMAIAQQHLMDANVEFNNMIEQTNTTVLANAHQIQTLSQTMTIGTAALTTAAESLNQAGHNAVDLLQQQRTNDVEKLSTYLNTEFSHSQQALEDHLQEKENTAKNELEASKQELTLAAENANDDITNEIEAINSALLVNSARMDNAKIALETAANDAELALQAFLSGKEGQARVELTTAKGNLQVAAINMQGQLTKTFTQAQSSLTDVVNDLQAQLDRLSSGDDGTNPPQQDAELRQGLVTAGTELKSKMTIAKQHLTDASNDINDAIAQTNTAVLTNKNNIQTLSQTVTAGTIAITTAAETLNQAGHNAVDLLQQQRTSDIEKLSTYLNSASYDAQLALTSHLNGKEDNAKMALGEAKQSLILAAEYANNTLSGEINNIYTAITAAEEGSTEALDAVVVGLQQARDQLDTNLNVINMAISANTIRMDTADIALTTAAQNLNQAGHNAVDLLQTQRTNDIEKLSTYLNSASYNAQLALTSHLNGKEDNAKIALNKAKQSLIFAAEYANNTLTGEINNIYTAITAAEQGSNEALDAVVVGLEVAKKQLKANLNVMNTAISSNAMRMDAGKAKLTEVASSAESQLMATIAALEERLDLLESTPDTVKAIEEQQIALESGLQNAATVMIEKSQAASTAMAKGVSNLKTAGKALKSHLQSDSISITTASERQHGSSSQNTLATTHITSYNNDVKQQLSNDYQSADATTLNSANDYTDQQVTFLNDRMDNLEADMDNVMATSQAVTAARPYLLGGQTSAIGVGLGGSGDAAAIAIGYAQRLNDNWTVNGNISGTQGNDVNVSVGVGASYAW</sequence>
<keyword evidence="8" id="KW-0175">Coiled coil</keyword>
<dbReference type="Pfam" id="PF03895">
    <property type="entry name" value="YadA_anchor"/>
    <property type="match status" value="1"/>
</dbReference>
<evidence type="ECO:0000256" key="9">
    <source>
        <dbReference type="SAM" id="SignalP"/>
    </source>
</evidence>
<dbReference type="Proteomes" id="UP000241618">
    <property type="component" value="Unassembled WGS sequence"/>
</dbReference>
<keyword evidence="6" id="KW-0472">Membrane</keyword>
<dbReference type="GO" id="GO:0009279">
    <property type="term" value="C:cell outer membrane"/>
    <property type="evidence" value="ECO:0007669"/>
    <property type="project" value="UniProtKB-SubCell"/>
</dbReference>